<dbReference type="Gramene" id="OGLUM03G09720.2">
    <property type="protein sequence ID" value="OGLUM03G09720.2"/>
    <property type="gene ID" value="OGLUM03G09720"/>
</dbReference>
<reference evidence="1" key="2">
    <citation type="submission" date="2018-05" db="EMBL/GenBank/DDBJ databases">
        <title>OgluRS3 (Oryza glumaepatula Reference Sequence Version 3).</title>
        <authorList>
            <person name="Zhang J."/>
            <person name="Kudrna D."/>
            <person name="Lee S."/>
            <person name="Talag J."/>
            <person name="Welchert J."/>
            <person name="Wing R.A."/>
        </authorList>
    </citation>
    <scope>NUCLEOTIDE SEQUENCE [LARGE SCALE GENOMIC DNA]</scope>
</reference>
<evidence type="ECO:0000313" key="1">
    <source>
        <dbReference type="EnsemblPlants" id="OGLUM03G09720.2"/>
    </source>
</evidence>
<protein>
    <submittedName>
        <fullName evidence="1">Uncharacterized protein</fullName>
    </submittedName>
</protein>
<sequence length="80" mass="8631">MQEVGQTCAGECTRQHRIWYSINSGFTLWPLMRSLQVNNSAASLHCTSELKKGSSSLIFAQIKSSKGSGSLGVVAVELIT</sequence>
<evidence type="ECO:0000313" key="2">
    <source>
        <dbReference type="Proteomes" id="UP000026961"/>
    </source>
</evidence>
<dbReference type="EnsemblPlants" id="OGLUM03G09720.2">
    <property type="protein sequence ID" value="OGLUM03G09720.2"/>
    <property type="gene ID" value="OGLUM03G09720"/>
</dbReference>
<organism evidence="1">
    <name type="scientific">Oryza glumipatula</name>
    <dbReference type="NCBI Taxonomy" id="40148"/>
    <lineage>
        <taxon>Eukaryota</taxon>
        <taxon>Viridiplantae</taxon>
        <taxon>Streptophyta</taxon>
        <taxon>Embryophyta</taxon>
        <taxon>Tracheophyta</taxon>
        <taxon>Spermatophyta</taxon>
        <taxon>Magnoliopsida</taxon>
        <taxon>Liliopsida</taxon>
        <taxon>Poales</taxon>
        <taxon>Poaceae</taxon>
        <taxon>BOP clade</taxon>
        <taxon>Oryzoideae</taxon>
        <taxon>Oryzeae</taxon>
        <taxon>Oryzinae</taxon>
        <taxon>Oryza</taxon>
    </lineage>
</organism>
<name>A0A0D9Z4E7_9ORYZ</name>
<keyword evidence="2" id="KW-1185">Reference proteome</keyword>
<reference evidence="1" key="1">
    <citation type="submission" date="2015-04" db="UniProtKB">
        <authorList>
            <consortium name="EnsemblPlants"/>
        </authorList>
    </citation>
    <scope>IDENTIFICATION</scope>
</reference>
<proteinExistence type="predicted"/>
<dbReference type="Proteomes" id="UP000026961">
    <property type="component" value="Chromosome 3"/>
</dbReference>
<dbReference type="AlphaFoldDB" id="A0A0D9Z4E7"/>
<accession>A0A0D9Z4E7</accession>